<dbReference type="NCBIfam" id="TIGR00254">
    <property type="entry name" value="GGDEF"/>
    <property type="match status" value="1"/>
</dbReference>
<evidence type="ECO:0000256" key="1">
    <source>
        <dbReference type="SAM" id="Phobius"/>
    </source>
</evidence>
<comment type="caution">
    <text evidence="4">The sequence shown here is derived from an EMBL/GenBank/DDBJ whole genome shotgun (WGS) entry which is preliminary data.</text>
</comment>
<dbReference type="InterPro" id="IPR043128">
    <property type="entry name" value="Rev_trsase/Diguanyl_cyclase"/>
</dbReference>
<dbReference type="SMART" id="SM00267">
    <property type="entry name" value="GGDEF"/>
    <property type="match status" value="1"/>
</dbReference>
<dbReference type="Gene3D" id="3.20.20.450">
    <property type="entry name" value="EAL domain"/>
    <property type="match status" value="1"/>
</dbReference>
<feature type="transmembrane region" description="Helical" evidence="1">
    <location>
        <begin position="7"/>
        <end position="28"/>
    </location>
</feature>
<dbReference type="CDD" id="cd01949">
    <property type="entry name" value="GGDEF"/>
    <property type="match status" value="1"/>
</dbReference>
<feature type="transmembrane region" description="Helical" evidence="1">
    <location>
        <begin position="40"/>
        <end position="60"/>
    </location>
</feature>
<dbReference type="PROSITE" id="PS50887">
    <property type="entry name" value="GGDEF"/>
    <property type="match status" value="1"/>
</dbReference>
<keyword evidence="5" id="KW-1185">Reference proteome</keyword>
<feature type="domain" description="EAL" evidence="2">
    <location>
        <begin position="488"/>
        <end position="741"/>
    </location>
</feature>
<keyword evidence="1" id="KW-1133">Transmembrane helix</keyword>
<dbReference type="InterPro" id="IPR029787">
    <property type="entry name" value="Nucleotide_cyclase"/>
</dbReference>
<evidence type="ECO:0000259" key="2">
    <source>
        <dbReference type="PROSITE" id="PS50883"/>
    </source>
</evidence>
<feature type="transmembrane region" description="Helical" evidence="1">
    <location>
        <begin position="286"/>
        <end position="309"/>
    </location>
</feature>
<organism evidence="4 5">
    <name type="scientific">Cryobacterium gelidum</name>
    <dbReference type="NCBI Taxonomy" id="1259164"/>
    <lineage>
        <taxon>Bacteria</taxon>
        <taxon>Bacillati</taxon>
        <taxon>Actinomycetota</taxon>
        <taxon>Actinomycetes</taxon>
        <taxon>Micrococcales</taxon>
        <taxon>Microbacteriaceae</taxon>
        <taxon>Cryobacterium</taxon>
    </lineage>
</organism>
<proteinExistence type="predicted"/>
<feature type="transmembrane region" description="Helical" evidence="1">
    <location>
        <begin position="100"/>
        <end position="119"/>
    </location>
</feature>
<dbReference type="Gene3D" id="3.30.70.270">
    <property type="match status" value="1"/>
</dbReference>
<accession>A0A4R9AZB4</accession>
<dbReference type="Pfam" id="PF00563">
    <property type="entry name" value="EAL"/>
    <property type="match status" value="1"/>
</dbReference>
<name>A0A4R9AZB4_9MICO</name>
<dbReference type="InterPro" id="IPR000160">
    <property type="entry name" value="GGDEF_dom"/>
</dbReference>
<dbReference type="Pfam" id="PF00990">
    <property type="entry name" value="GGDEF"/>
    <property type="match status" value="1"/>
</dbReference>
<dbReference type="InterPro" id="IPR052155">
    <property type="entry name" value="Biofilm_reg_signaling"/>
</dbReference>
<feature type="transmembrane region" description="Helical" evidence="1">
    <location>
        <begin position="131"/>
        <end position="153"/>
    </location>
</feature>
<evidence type="ECO:0000313" key="4">
    <source>
        <dbReference type="EMBL" id="TFD72391.1"/>
    </source>
</evidence>
<dbReference type="PANTHER" id="PTHR44757:SF2">
    <property type="entry name" value="BIOFILM ARCHITECTURE MAINTENANCE PROTEIN MBAA"/>
    <property type="match status" value="1"/>
</dbReference>
<dbReference type="AlphaFoldDB" id="A0A4R9AZB4"/>
<dbReference type="CDD" id="cd01948">
    <property type="entry name" value="EAL"/>
    <property type="match status" value="1"/>
</dbReference>
<sequence length="756" mass="81309">MGVQRRASSWVMCSMWLIVGAYVIGLAVPDDGFNPVVDGWLRTIALCMPTVVCVMAFFRARLRRAQLAFAAAAAASFALADTYSVFMLSRNQALTFPSSADVGFIFFYLFALVALSALVHSQLRRPSWPILIDSAVGALSAASVLAVLLNPVLESSLLGPVSLETVVTVSRPSLDLVVLAVVVGVSATGLDSGRRWSFLVAGLLVLTASDLAFSAQVFSDGGYVIGSVLDAGWPVAFALMAVGVDGTVLLDDAMSRPRTSGWTLVVPALATAAGLGVLIVSSQIRLSWLAISLASLALVAAAVRTHLAYRQLLKMADLRNQTRTDDLTGLLNRRAFYTDVPNRLAVLHNQPGALLLLDLDRFKEVNDSLGHDVGDRLLVQVGQRLTEQLRANDLLARLGGDEFAVLLSDTHPEQAVVVATKVRAALAQPFTLEGIALQANASIGIALFPDHGQDLKGLLRKADMAMYAAKAARSGHQIFAENKSSEDRLHLLQELRGASLEDELILHYQPKIDLATGGVCGVEALVRWNHPGRGLLYPDKFLALVEEAGLMHDLTFAVLEKALDQAATWQARGEPLTMAVNLSASSLIDASLPTRIDTMIAARGLPASALVLEITEDVLMADRERAHTILARLRDSGIQIAIDDFGTGYSSLSYLRDLPIDELKLDQSFVMSMGDNARAAKLVSYTVALAHGLGLRIVAEGVECQNAYKELARLGCDQAQGYSISRPLPIVELDRWIKRRPVPTNQRVGAFASPII</sequence>
<reference evidence="4 5" key="1">
    <citation type="submission" date="2019-03" db="EMBL/GenBank/DDBJ databases">
        <title>Genomics of glacier-inhabiting Cryobacterium strains.</title>
        <authorList>
            <person name="Liu Q."/>
            <person name="Xin Y.-H."/>
        </authorList>
    </citation>
    <scope>NUCLEOTIDE SEQUENCE [LARGE SCALE GENOMIC DNA]</scope>
    <source>
        <strain evidence="4 5">Hz16</strain>
    </source>
</reference>
<dbReference type="Proteomes" id="UP000297983">
    <property type="component" value="Unassembled WGS sequence"/>
</dbReference>
<dbReference type="SUPFAM" id="SSF141868">
    <property type="entry name" value="EAL domain-like"/>
    <property type="match status" value="1"/>
</dbReference>
<feature type="transmembrane region" description="Helical" evidence="1">
    <location>
        <begin position="197"/>
        <end position="219"/>
    </location>
</feature>
<dbReference type="PROSITE" id="PS50883">
    <property type="entry name" value="EAL"/>
    <property type="match status" value="1"/>
</dbReference>
<evidence type="ECO:0000313" key="5">
    <source>
        <dbReference type="Proteomes" id="UP000297983"/>
    </source>
</evidence>
<dbReference type="SUPFAM" id="SSF55073">
    <property type="entry name" value="Nucleotide cyclase"/>
    <property type="match status" value="1"/>
</dbReference>
<feature type="transmembrane region" description="Helical" evidence="1">
    <location>
        <begin position="67"/>
        <end position="88"/>
    </location>
</feature>
<dbReference type="SMART" id="SM00052">
    <property type="entry name" value="EAL"/>
    <property type="match status" value="1"/>
</dbReference>
<feature type="domain" description="GGDEF" evidence="3">
    <location>
        <begin position="350"/>
        <end position="483"/>
    </location>
</feature>
<dbReference type="PANTHER" id="PTHR44757">
    <property type="entry name" value="DIGUANYLATE CYCLASE DGCP"/>
    <property type="match status" value="1"/>
</dbReference>
<dbReference type="InterPro" id="IPR001633">
    <property type="entry name" value="EAL_dom"/>
</dbReference>
<dbReference type="EMBL" id="SOHL01000009">
    <property type="protein sequence ID" value="TFD72391.1"/>
    <property type="molecule type" value="Genomic_DNA"/>
</dbReference>
<evidence type="ECO:0000259" key="3">
    <source>
        <dbReference type="PROSITE" id="PS50887"/>
    </source>
</evidence>
<gene>
    <name evidence="4" type="ORF">E3T50_05920</name>
</gene>
<keyword evidence="1" id="KW-0812">Transmembrane</keyword>
<dbReference type="FunFam" id="3.30.70.270:FF:000001">
    <property type="entry name" value="Diguanylate cyclase domain protein"/>
    <property type="match status" value="1"/>
</dbReference>
<feature type="transmembrane region" description="Helical" evidence="1">
    <location>
        <begin position="262"/>
        <end position="280"/>
    </location>
</feature>
<protein>
    <submittedName>
        <fullName evidence="4">EAL domain-containing protein</fullName>
    </submittedName>
</protein>
<keyword evidence="1" id="KW-0472">Membrane</keyword>
<dbReference type="InterPro" id="IPR035919">
    <property type="entry name" value="EAL_sf"/>
</dbReference>
<feature type="transmembrane region" description="Helical" evidence="1">
    <location>
        <begin position="231"/>
        <end position="250"/>
    </location>
</feature>